<dbReference type="OrthoDB" id="7489123at2759"/>
<dbReference type="AlphaFoldDB" id="A0A8J9VVB8"/>
<feature type="non-terminal residue" evidence="1">
    <location>
        <position position="95"/>
    </location>
</feature>
<dbReference type="EMBL" id="OV170229">
    <property type="protein sequence ID" value="CAH0731033.1"/>
    <property type="molecule type" value="Genomic_DNA"/>
</dbReference>
<accession>A0A8J9VVB8</accession>
<protein>
    <submittedName>
        <fullName evidence="1">Uncharacterized protein</fullName>
    </submittedName>
</protein>
<evidence type="ECO:0000313" key="1">
    <source>
        <dbReference type="EMBL" id="CAH0731033.1"/>
    </source>
</evidence>
<name>A0A8J9VVB8_9NEOP</name>
<keyword evidence="2" id="KW-1185">Reference proteome</keyword>
<dbReference type="Proteomes" id="UP000838878">
    <property type="component" value="Chromosome 9"/>
</dbReference>
<proteinExistence type="predicted"/>
<reference evidence="1" key="1">
    <citation type="submission" date="2021-12" db="EMBL/GenBank/DDBJ databases">
        <authorList>
            <person name="Martin H S."/>
        </authorList>
    </citation>
    <scope>NUCLEOTIDE SEQUENCE</scope>
</reference>
<sequence length="95" mass="10960">MAAAAFTIFRDSYSGIVAHLRWFTSAAALVNREDRTEALLDGHEKCPTRLKEVEEHYQCFISHLDDVPLESFPEHRREQVHEDYAQIMNLADDIA</sequence>
<evidence type="ECO:0000313" key="2">
    <source>
        <dbReference type="Proteomes" id="UP000838878"/>
    </source>
</evidence>
<organism evidence="1 2">
    <name type="scientific">Brenthis ino</name>
    <name type="common">lesser marbled fritillary</name>
    <dbReference type="NCBI Taxonomy" id="405034"/>
    <lineage>
        <taxon>Eukaryota</taxon>
        <taxon>Metazoa</taxon>
        <taxon>Ecdysozoa</taxon>
        <taxon>Arthropoda</taxon>
        <taxon>Hexapoda</taxon>
        <taxon>Insecta</taxon>
        <taxon>Pterygota</taxon>
        <taxon>Neoptera</taxon>
        <taxon>Endopterygota</taxon>
        <taxon>Lepidoptera</taxon>
        <taxon>Glossata</taxon>
        <taxon>Ditrysia</taxon>
        <taxon>Papilionoidea</taxon>
        <taxon>Nymphalidae</taxon>
        <taxon>Heliconiinae</taxon>
        <taxon>Argynnini</taxon>
        <taxon>Brenthis</taxon>
    </lineage>
</organism>
<gene>
    <name evidence="1" type="ORF">BINO364_LOCUS15946</name>
</gene>